<keyword evidence="3" id="KW-0479">Metal-binding</keyword>
<evidence type="ECO:0000256" key="1">
    <source>
        <dbReference type="ARBA" id="ARBA00001911"/>
    </source>
</evidence>
<keyword evidence="8" id="KW-0326">Glycosidase</keyword>
<keyword evidence="4" id="KW-0378">Hydrolase</keyword>
<evidence type="ECO:0000256" key="3">
    <source>
        <dbReference type="ARBA" id="ARBA00022723"/>
    </source>
</evidence>
<proteinExistence type="predicted"/>
<gene>
    <name evidence="10" type="ORF">E3J84_01440</name>
</gene>
<dbReference type="GO" id="GO:0046872">
    <property type="term" value="F:metal ion binding"/>
    <property type="evidence" value="ECO:0007669"/>
    <property type="project" value="UniProtKB-KW"/>
</dbReference>
<dbReference type="Proteomes" id="UP000316360">
    <property type="component" value="Unassembled WGS sequence"/>
</dbReference>
<comment type="cofactor">
    <cofactor evidence="1">
        <name>NAD(+)</name>
        <dbReference type="ChEBI" id="CHEBI:57540"/>
    </cofactor>
</comment>
<comment type="caution">
    <text evidence="10">The sequence shown here is derived from an EMBL/GenBank/DDBJ whole genome shotgun (WGS) entry which is preliminary data.</text>
</comment>
<evidence type="ECO:0000259" key="9">
    <source>
        <dbReference type="Pfam" id="PF11975"/>
    </source>
</evidence>
<evidence type="ECO:0000256" key="6">
    <source>
        <dbReference type="ARBA" id="ARBA00023211"/>
    </source>
</evidence>
<protein>
    <recommendedName>
        <fullName evidence="9">Glycosyl hydrolase family 4 C-terminal domain-containing protein</fullName>
    </recommendedName>
</protein>
<dbReference type="InterPro" id="IPR022616">
    <property type="entry name" value="Glyco_hydro_4_C"/>
</dbReference>
<accession>A0A523S3D1</accession>
<feature type="domain" description="Glycosyl hydrolase family 4 C-terminal" evidence="9">
    <location>
        <begin position="1"/>
        <end position="59"/>
    </location>
</feature>
<keyword evidence="7" id="KW-0119">Carbohydrate metabolism</keyword>
<comment type="cofactor">
    <cofactor evidence="2">
        <name>Mn(2+)</name>
        <dbReference type="ChEBI" id="CHEBI:29035"/>
    </cofactor>
</comment>
<dbReference type="Gene3D" id="3.90.1820.10">
    <property type="entry name" value="AglA-like glucosidase"/>
    <property type="match status" value="1"/>
</dbReference>
<dbReference type="AlphaFoldDB" id="A0A523S3D1"/>
<reference evidence="10 11" key="1">
    <citation type="submission" date="2019-03" db="EMBL/GenBank/DDBJ databases">
        <title>Metabolic potential of uncultured bacteria and archaea associated with petroleum seepage in deep-sea sediments.</title>
        <authorList>
            <person name="Dong X."/>
            <person name="Hubert C."/>
        </authorList>
    </citation>
    <scope>NUCLEOTIDE SEQUENCE [LARGE SCALE GENOMIC DNA]</scope>
    <source>
        <strain evidence="10">E44_bin7</strain>
    </source>
</reference>
<evidence type="ECO:0000313" key="10">
    <source>
        <dbReference type="EMBL" id="TET12545.1"/>
    </source>
</evidence>
<keyword evidence="5" id="KW-0520">NAD</keyword>
<dbReference type="GO" id="GO:0016616">
    <property type="term" value="F:oxidoreductase activity, acting on the CH-OH group of donors, NAD or NADP as acceptor"/>
    <property type="evidence" value="ECO:0007669"/>
    <property type="project" value="InterPro"/>
</dbReference>
<sequence>MPALVSKRGIQGIKTDGLPGPLISYILRDRVAPTEVELKAYESGKREMLLQLILMDPWTKSEEQAKDLLEDILALPYHEEMRKHYN</sequence>
<organism evidence="10 11">
    <name type="scientific">Aerophobetes bacterium</name>
    <dbReference type="NCBI Taxonomy" id="2030807"/>
    <lineage>
        <taxon>Bacteria</taxon>
        <taxon>Candidatus Aerophobota</taxon>
    </lineage>
</organism>
<keyword evidence="6" id="KW-0464">Manganese</keyword>
<dbReference type="InterPro" id="IPR053715">
    <property type="entry name" value="GH4_Enzyme_sf"/>
</dbReference>
<evidence type="ECO:0000256" key="8">
    <source>
        <dbReference type="ARBA" id="ARBA00023295"/>
    </source>
</evidence>
<dbReference type="InterPro" id="IPR001088">
    <property type="entry name" value="Glyco_hydro_4"/>
</dbReference>
<name>A0A523S3D1_UNCAE</name>
<evidence type="ECO:0000256" key="2">
    <source>
        <dbReference type="ARBA" id="ARBA00001936"/>
    </source>
</evidence>
<dbReference type="EMBL" id="SOKJ01000075">
    <property type="protein sequence ID" value="TET12545.1"/>
    <property type="molecule type" value="Genomic_DNA"/>
</dbReference>
<dbReference type="GO" id="GO:0005975">
    <property type="term" value="P:carbohydrate metabolic process"/>
    <property type="evidence" value="ECO:0007669"/>
    <property type="project" value="InterPro"/>
</dbReference>
<dbReference type="GO" id="GO:0004553">
    <property type="term" value="F:hydrolase activity, hydrolyzing O-glycosyl compounds"/>
    <property type="evidence" value="ECO:0007669"/>
    <property type="project" value="InterPro"/>
</dbReference>
<dbReference type="SUPFAM" id="SSF56327">
    <property type="entry name" value="LDH C-terminal domain-like"/>
    <property type="match status" value="1"/>
</dbReference>
<dbReference type="PANTHER" id="PTHR32092">
    <property type="entry name" value="6-PHOSPHO-BETA-GLUCOSIDASE-RELATED"/>
    <property type="match status" value="1"/>
</dbReference>
<evidence type="ECO:0000313" key="11">
    <source>
        <dbReference type="Proteomes" id="UP000316360"/>
    </source>
</evidence>
<dbReference type="InterPro" id="IPR015955">
    <property type="entry name" value="Lactate_DH/Glyco_Ohase_4_C"/>
</dbReference>
<evidence type="ECO:0000256" key="4">
    <source>
        <dbReference type="ARBA" id="ARBA00022801"/>
    </source>
</evidence>
<dbReference type="Pfam" id="PF11975">
    <property type="entry name" value="Glyco_hydro_4C"/>
    <property type="match status" value="1"/>
</dbReference>
<dbReference type="PANTHER" id="PTHR32092:SF4">
    <property type="entry name" value="ALPHA-GLUCOSIDASE"/>
    <property type="match status" value="1"/>
</dbReference>
<evidence type="ECO:0000256" key="7">
    <source>
        <dbReference type="ARBA" id="ARBA00023277"/>
    </source>
</evidence>
<evidence type="ECO:0000256" key="5">
    <source>
        <dbReference type="ARBA" id="ARBA00023027"/>
    </source>
</evidence>